<evidence type="ECO:0000256" key="2">
    <source>
        <dbReference type="SAM" id="MobiDB-lite"/>
    </source>
</evidence>
<reference evidence="4 5" key="1">
    <citation type="submission" date="2018-12" db="EMBL/GenBank/DDBJ databases">
        <authorList>
            <person name="Li K."/>
        </authorList>
    </citation>
    <scope>NUCLEOTIDE SEQUENCE [LARGE SCALE GENOMIC DNA]</scope>
    <source>
        <strain evidence="5">CR22</strain>
    </source>
</reference>
<dbReference type="KEGG" id="saqu:EJC51_05585"/>
<dbReference type="InterPro" id="IPR050267">
    <property type="entry name" value="Anti-sigma-factor_SerPK"/>
</dbReference>
<organism evidence="4 5">
    <name type="scientific">Streptomyces aquilus</name>
    <dbReference type="NCBI Taxonomy" id="2548456"/>
    <lineage>
        <taxon>Bacteria</taxon>
        <taxon>Bacillati</taxon>
        <taxon>Actinomycetota</taxon>
        <taxon>Actinomycetes</taxon>
        <taxon>Kitasatosporales</taxon>
        <taxon>Streptomycetaceae</taxon>
        <taxon>Streptomyces</taxon>
    </lineage>
</organism>
<keyword evidence="1" id="KW-0418">Kinase</keyword>
<dbReference type="AlphaFoldDB" id="A0A3Q9BT93"/>
<keyword evidence="4" id="KW-0547">Nucleotide-binding</keyword>
<feature type="domain" description="Histidine kinase/HSP90-like ATPase" evidence="3">
    <location>
        <begin position="54"/>
        <end position="163"/>
    </location>
</feature>
<evidence type="ECO:0000259" key="3">
    <source>
        <dbReference type="Pfam" id="PF13581"/>
    </source>
</evidence>
<protein>
    <submittedName>
        <fullName evidence="4">ATP-binding protein</fullName>
    </submittedName>
</protein>
<dbReference type="EMBL" id="CP034463">
    <property type="protein sequence ID" value="AZP15617.1"/>
    <property type="molecule type" value="Genomic_DNA"/>
</dbReference>
<dbReference type="PANTHER" id="PTHR35526:SF3">
    <property type="entry name" value="ANTI-SIGMA-F FACTOR RSBW"/>
    <property type="match status" value="1"/>
</dbReference>
<evidence type="ECO:0000313" key="5">
    <source>
        <dbReference type="Proteomes" id="UP000280197"/>
    </source>
</evidence>
<sequence length="168" mass="17681">MCREHRTPSAPESSVPGTGRVTSGSPPSTPLREPSTAGCCRPHCPCKPAEARRAVEQAVADRCRATGTSCDRESVADALLVASELTTNAILHGGGVTDFRVDVEEPGVRVSVSDRSDAFPVTEEPVDPHGRWRVGGRGWPIVCRLARDVRITGLASGGKCITAVVPLS</sequence>
<evidence type="ECO:0000313" key="4">
    <source>
        <dbReference type="EMBL" id="AZP15617.1"/>
    </source>
</evidence>
<keyword evidence="5" id="KW-1185">Reference proteome</keyword>
<dbReference type="CDD" id="cd16936">
    <property type="entry name" value="HATPase_RsbW-like"/>
    <property type="match status" value="1"/>
</dbReference>
<dbReference type="InterPro" id="IPR003594">
    <property type="entry name" value="HATPase_dom"/>
</dbReference>
<dbReference type="Gene3D" id="3.30.565.10">
    <property type="entry name" value="Histidine kinase-like ATPase, C-terminal domain"/>
    <property type="match status" value="1"/>
</dbReference>
<dbReference type="Proteomes" id="UP000280197">
    <property type="component" value="Chromosome"/>
</dbReference>
<accession>A0A3Q9BT93</accession>
<proteinExistence type="predicted"/>
<dbReference type="Pfam" id="PF13581">
    <property type="entry name" value="HATPase_c_2"/>
    <property type="match status" value="1"/>
</dbReference>
<dbReference type="GO" id="GO:0005524">
    <property type="term" value="F:ATP binding"/>
    <property type="evidence" value="ECO:0007669"/>
    <property type="project" value="UniProtKB-KW"/>
</dbReference>
<gene>
    <name evidence="4" type="ORF">EJC51_05585</name>
</gene>
<keyword evidence="1" id="KW-0808">Transferase</keyword>
<dbReference type="SUPFAM" id="SSF55874">
    <property type="entry name" value="ATPase domain of HSP90 chaperone/DNA topoisomerase II/histidine kinase"/>
    <property type="match status" value="1"/>
</dbReference>
<keyword evidence="1" id="KW-0723">Serine/threonine-protein kinase</keyword>
<dbReference type="RefSeq" id="WP_126269994.1">
    <property type="nucleotide sequence ID" value="NZ_CP034463.1"/>
</dbReference>
<dbReference type="PANTHER" id="PTHR35526">
    <property type="entry name" value="ANTI-SIGMA-F FACTOR RSBW-RELATED"/>
    <property type="match status" value="1"/>
</dbReference>
<evidence type="ECO:0000256" key="1">
    <source>
        <dbReference type="ARBA" id="ARBA00022527"/>
    </source>
</evidence>
<dbReference type="GO" id="GO:0004674">
    <property type="term" value="F:protein serine/threonine kinase activity"/>
    <property type="evidence" value="ECO:0007669"/>
    <property type="project" value="UniProtKB-KW"/>
</dbReference>
<name>A0A3Q9BT93_9ACTN</name>
<keyword evidence="4" id="KW-0067">ATP-binding</keyword>
<feature type="compositionally biased region" description="Polar residues" evidence="2">
    <location>
        <begin position="10"/>
        <end position="26"/>
    </location>
</feature>
<dbReference type="InterPro" id="IPR036890">
    <property type="entry name" value="HATPase_C_sf"/>
</dbReference>
<feature type="region of interest" description="Disordered" evidence="2">
    <location>
        <begin position="1"/>
        <end position="39"/>
    </location>
</feature>